<dbReference type="KEGG" id="smur:BWP33_02625"/>
<dbReference type="EMBL" id="ADCY02000041">
    <property type="protein sequence ID" value="EFG29756.1"/>
    <property type="molecule type" value="Genomic_DNA"/>
</dbReference>
<keyword evidence="1" id="KW-0472">Membrane</keyword>
<dbReference type="eggNOG" id="ENOG50348VY">
    <property type="taxonomic scope" value="Bacteria"/>
</dbReference>
<dbReference type="STRING" id="641147.HMPREF9021_02416"/>
<dbReference type="OrthoDB" id="9938753at2"/>
<sequence length="80" mass="9477">MIHKELRRATQRKDWDTVQKLENILNSKIDRRIKAETLLKIQQERKKMNYDMRLSFSQILFGAVGAMTALVAIIKNYLNK</sequence>
<evidence type="ECO:0000313" key="2">
    <source>
        <dbReference type="EMBL" id="EFG29756.1"/>
    </source>
</evidence>
<reference evidence="2 3" key="1">
    <citation type="submission" date="2010-03" db="EMBL/GenBank/DDBJ databases">
        <authorList>
            <consortium name="The Broad Institute Genome Sequencing Platform"/>
            <person name="Ward D."/>
            <person name="Earl A."/>
            <person name="Feldgarden M."/>
            <person name="Gevers D."/>
            <person name="Young S."/>
            <person name="Zeng Q."/>
            <person name="Koehrsen M."/>
            <person name="Alvarado L."/>
            <person name="Berlin A.M."/>
            <person name="Borenstein D."/>
            <person name="Chapman S.B."/>
            <person name="Chen Z."/>
            <person name="Engels R."/>
            <person name="Freedman E."/>
            <person name="Gellesch M."/>
            <person name="Goldberg J."/>
            <person name="Griggs A."/>
            <person name="Gujja S."/>
            <person name="Heilman E.R."/>
            <person name="Heiman D.I."/>
            <person name="Hepburn T.A."/>
            <person name="Howarth C."/>
            <person name="Jen D."/>
            <person name="Larson L."/>
            <person name="Mehta T."/>
            <person name="Park D."/>
            <person name="Pearson M."/>
            <person name="Richards J."/>
            <person name="Roberts A."/>
            <person name="Saif S."/>
            <person name="Shea T.D."/>
            <person name="Shenoy N."/>
            <person name="Sisk P."/>
            <person name="Stolte C."/>
            <person name="Sykes S.N."/>
            <person name="Walk T."/>
            <person name="White J."/>
            <person name="Yandava C."/>
            <person name="Izard J."/>
            <person name="Baranova O.V."/>
            <person name="Blanton J.M."/>
            <person name="Tanner A.C."/>
            <person name="Dewhirst F."/>
            <person name="Haas B."/>
            <person name="Nusbaum C."/>
            <person name="Birren B."/>
        </authorList>
    </citation>
    <scope>NUCLEOTIDE SEQUENCE [LARGE SCALE GENOMIC DNA]</scope>
    <source>
        <strain evidence="2 3">ATCC 29453</strain>
    </source>
</reference>
<dbReference type="RefSeq" id="WP_002642268.1">
    <property type="nucleotide sequence ID" value="NZ_CP019448.1"/>
</dbReference>
<dbReference type="KEGG" id="smur:BWP33_10800"/>
<dbReference type="AlphaFoldDB" id="V9HJP5"/>
<dbReference type="Proteomes" id="UP000017813">
    <property type="component" value="Unassembled WGS sequence"/>
</dbReference>
<keyword evidence="1" id="KW-0812">Transmembrane</keyword>
<comment type="caution">
    <text evidence="2">The sequence shown here is derived from an EMBL/GenBank/DDBJ whole genome shotgun (WGS) entry which is preliminary data.</text>
</comment>
<evidence type="ECO:0000256" key="1">
    <source>
        <dbReference type="SAM" id="Phobius"/>
    </source>
</evidence>
<gene>
    <name evidence="2" type="ORF">HMPREF9021_02416</name>
</gene>
<protein>
    <submittedName>
        <fullName evidence="2">Uncharacterized protein</fullName>
    </submittedName>
</protein>
<organism evidence="2 3">
    <name type="scientific">Simonsiella muelleri ATCC 29453</name>
    <dbReference type="NCBI Taxonomy" id="641147"/>
    <lineage>
        <taxon>Bacteria</taxon>
        <taxon>Pseudomonadati</taxon>
        <taxon>Pseudomonadota</taxon>
        <taxon>Betaproteobacteria</taxon>
        <taxon>Neisseriales</taxon>
        <taxon>Neisseriaceae</taxon>
        <taxon>Simonsiella</taxon>
    </lineage>
</organism>
<dbReference type="HOGENOM" id="CLU_2587822_0_0_4"/>
<reference evidence="2 3" key="2">
    <citation type="submission" date="2011-10" db="EMBL/GenBank/DDBJ databases">
        <title>The Genome Sequence of Simonsiella muelleri ATCC 29453.</title>
        <authorList>
            <consortium name="The Broad Institute Genome Sequencing Platform"/>
            <consortium name="The Broad Institute Genome Sequencing Center for Infectious Disease"/>
            <person name="Earl A."/>
            <person name="Ward D."/>
            <person name="Feldgarden M."/>
            <person name="Gevers D."/>
            <person name="Izard J."/>
            <person name="Baranova O.V."/>
            <person name="Blanton J.M."/>
            <person name="Tanner A.C."/>
            <person name="Dewhirst F."/>
            <person name="Young S.K."/>
            <person name="Zeng Q."/>
            <person name="Gargeya S."/>
            <person name="Fitzgerald M."/>
            <person name="Haas B."/>
            <person name="Abouelleil A."/>
            <person name="Alvarado L."/>
            <person name="Arachchi H.M."/>
            <person name="Berlin A."/>
            <person name="Brown A."/>
            <person name="Chapman S.B."/>
            <person name="Chen Z."/>
            <person name="Dunbar C."/>
            <person name="Freedman E."/>
            <person name="Gearin G."/>
            <person name="Goldberg J."/>
            <person name="Griggs A."/>
            <person name="Gujja S."/>
            <person name="Heiman D."/>
            <person name="Howarth C."/>
            <person name="Larson L."/>
            <person name="Lui A."/>
            <person name="MacDonald P.J.P."/>
            <person name="Montmayeur A."/>
            <person name="Murphy C."/>
            <person name="Neiman D."/>
            <person name="Pearson M."/>
            <person name="Priest M."/>
            <person name="Roberts A."/>
            <person name="Saif S."/>
            <person name="Shea T."/>
            <person name="Shenoy N."/>
            <person name="Sisk P."/>
            <person name="Stolte C."/>
            <person name="Sykes S."/>
            <person name="Wortman J."/>
            <person name="Nusbaum C."/>
            <person name="Birren B."/>
        </authorList>
    </citation>
    <scope>NUCLEOTIDE SEQUENCE [LARGE SCALE GENOMIC DNA]</scope>
    <source>
        <strain evidence="2 3">ATCC 29453</strain>
    </source>
</reference>
<proteinExistence type="predicted"/>
<keyword evidence="1" id="KW-1133">Transmembrane helix</keyword>
<evidence type="ECO:0000313" key="3">
    <source>
        <dbReference type="Proteomes" id="UP000017813"/>
    </source>
</evidence>
<name>V9HJP5_9NEIS</name>
<accession>V9HJP5</accession>
<dbReference type="KEGG" id="smur:BWP33_08795"/>
<keyword evidence="3" id="KW-1185">Reference proteome</keyword>
<feature type="transmembrane region" description="Helical" evidence="1">
    <location>
        <begin position="54"/>
        <end position="74"/>
    </location>
</feature>